<dbReference type="InterPro" id="IPR050927">
    <property type="entry name" value="TRPM"/>
</dbReference>
<feature type="transmembrane region" description="Helical" evidence="1">
    <location>
        <begin position="190"/>
        <end position="208"/>
    </location>
</feature>
<dbReference type="AlphaFoldDB" id="A0A150G7J8"/>
<dbReference type="GO" id="GO:0030001">
    <property type="term" value="P:metal ion transport"/>
    <property type="evidence" value="ECO:0007669"/>
    <property type="project" value="TreeGrafter"/>
</dbReference>
<evidence type="ECO:0000256" key="1">
    <source>
        <dbReference type="SAM" id="Phobius"/>
    </source>
</evidence>
<feature type="transmembrane region" description="Helical" evidence="1">
    <location>
        <begin position="159"/>
        <end position="178"/>
    </location>
</feature>
<keyword evidence="1" id="KW-1133">Transmembrane helix</keyword>
<protein>
    <recommendedName>
        <fullName evidence="4">Ion transport domain-containing protein</fullName>
    </recommendedName>
</protein>
<evidence type="ECO:0008006" key="4">
    <source>
        <dbReference type="Google" id="ProtNLM"/>
    </source>
</evidence>
<dbReference type="GO" id="GO:0005886">
    <property type="term" value="C:plasma membrane"/>
    <property type="evidence" value="ECO:0007669"/>
    <property type="project" value="TreeGrafter"/>
</dbReference>
<dbReference type="PANTHER" id="PTHR13800">
    <property type="entry name" value="TRANSIENT RECEPTOR POTENTIAL CATION CHANNEL, SUBFAMILY M, MEMBER 6"/>
    <property type="match status" value="1"/>
</dbReference>
<accession>A0A150G7J8</accession>
<organism evidence="2 3">
    <name type="scientific">Gonium pectorale</name>
    <name type="common">Green alga</name>
    <dbReference type="NCBI Taxonomy" id="33097"/>
    <lineage>
        <taxon>Eukaryota</taxon>
        <taxon>Viridiplantae</taxon>
        <taxon>Chlorophyta</taxon>
        <taxon>core chlorophytes</taxon>
        <taxon>Chlorophyceae</taxon>
        <taxon>CS clade</taxon>
        <taxon>Chlamydomonadales</taxon>
        <taxon>Volvocaceae</taxon>
        <taxon>Gonium</taxon>
    </lineage>
</organism>
<name>A0A150G7J8_GONPE</name>
<dbReference type="Proteomes" id="UP000075714">
    <property type="component" value="Unassembled WGS sequence"/>
</dbReference>
<comment type="caution">
    <text evidence="2">The sequence shown here is derived from an EMBL/GenBank/DDBJ whole genome shotgun (WGS) entry which is preliminary data.</text>
</comment>
<proteinExistence type="predicted"/>
<keyword evidence="1" id="KW-0812">Transmembrane</keyword>
<evidence type="ECO:0000313" key="3">
    <source>
        <dbReference type="Proteomes" id="UP000075714"/>
    </source>
</evidence>
<dbReference type="PANTHER" id="PTHR13800:SF1">
    <property type="entry name" value="TRANSIENT RECEPTOR POTENTIAL CATION CHANNEL TRPM"/>
    <property type="match status" value="1"/>
</dbReference>
<keyword evidence="1" id="KW-0472">Membrane</keyword>
<keyword evidence="3" id="KW-1185">Reference proteome</keyword>
<reference evidence="3" key="1">
    <citation type="journal article" date="2016" name="Nat. Commun.">
        <title>The Gonium pectorale genome demonstrates co-option of cell cycle regulation during the evolution of multicellularity.</title>
        <authorList>
            <person name="Hanschen E.R."/>
            <person name="Marriage T.N."/>
            <person name="Ferris P.J."/>
            <person name="Hamaji T."/>
            <person name="Toyoda A."/>
            <person name="Fujiyama A."/>
            <person name="Neme R."/>
            <person name="Noguchi H."/>
            <person name="Minakuchi Y."/>
            <person name="Suzuki M."/>
            <person name="Kawai-Toyooka H."/>
            <person name="Smith D.R."/>
            <person name="Sparks H."/>
            <person name="Anderson J."/>
            <person name="Bakaric R."/>
            <person name="Luria V."/>
            <person name="Karger A."/>
            <person name="Kirschner M.W."/>
            <person name="Durand P.M."/>
            <person name="Michod R.E."/>
            <person name="Nozaki H."/>
            <person name="Olson B.J."/>
        </authorList>
    </citation>
    <scope>NUCLEOTIDE SEQUENCE [LARGE SCALE GENOMIC DNA]</scope>
    <source>
        <strain evidence="3">NIES-2863</strain>
    </source>
</reference>
<feature type="transmembrane region" description="Helical" evidence="1">
    <location>
        <begin position="220"/>
        <end position="246"/>
    </location>
</feature>
<sequence length="272" mass="30758">MRRPLSMCLYLSVQTAIDSGVGAKNTHYSLLADRYHALAIDLVGRLEVLERMSVVERETAKLPLLEDVLAPPDLGNPAIGNSSVTSMALKMHDLQYFSTFSVQSLMNRRWTGKEYGQVALEEMPWEEISQTNHDWLVKICEEAGFSGPLFFYDSPRGRWAMASLALVAFIVLHHFLLIQPYDTPLGWQHYLFTFYVLSYVIDQVRVIVVHDLKAYLADTWHILDIVLNTVLLLVVVLRGCIAANWIEPSDSNLKTEVEEVGDLSLPSLALLH</sequence>
<gene>
    <name evidence="2" type="ORF">GPECTOR_50g608</name>
</gene>
<evidence type="ECO:0000313" key="2">
    <source>
        <dbReference type="EMBL" id="KXZ45814.1"/>
    </source>
</evidence>
<dbReference type="EMBL" id="LSYV01000051">
    <property type="protein sequence ID" value="KXZ45814.1"/>
    <property type="molecule type" value="Genomic_DNA"/>
</dbReference>
<dbReference type="GO" id="GO:0005261">
    <property type="term" value="F:monoatomic cation channel activity"/>
    <property type="evidence" value="ECO:0007669"/>
    <property type="project" value="TreeGrafter"/>
</dbReference>